<dbReference type="InterPro" id="IPR052557">
    <property type="entry name" value="CAP/Cytokinesis_protein"/>
</dbReference>
<dbReference type="Pfam" id="PF01841">
    <property type="entry name" value="Transglut_core"/>
    <property type="match status" value="1"/>
</dbReference>
<dbReference type="PANTHER" id="PTHR46333:SF2">
    <property type="entry name" value="CYTOKINESIS PROTEIN 3"/>
    <property type="match status" value="1"/>
</dbReference>
<keyword evidence="3" id="KW-0645">Protease</keyword>
<dbReference type="Gene3D" id="3.10.620.30">
    <property type="match status" value="1"/>
</dbReference>
<dbReference type="InterPro" id="IPR002931">
    <property type="entry name" value="Transglutaminase-like"/>
</dbReference>
<reference evidence="4 5" key="1">
    <citation type="submission" date="2015-09" db="EMBL/GenBank/DDBJ databases">
        <authorList>
            <consortium name="Pathogen Informatics"/>
        </authorList>
    </citation>
    <scope>NUCLEOTIDE SEQUENCE [LARGE SCALE GENOMIC DNA]</scope>
    <source>
        <strain evidence="3 5">2789STDY5834835</strain>
        <strain evidence="2 4">2789STDY5834966</strain>
    </source>
</reference>
<dbReference type="OrthoDB" id="9788327at2"/>
<dbReference type="GO" id="GO:0006508">
    <property type="term" value="P:proteolysis"/>
    <property type="evidence" value="ECO:0007669"/>
    <property type="project" value="UniProtKB-KW"/>
</dbReference>
<dbReference type="InterPro" id="IPR038765">
    <property type="entry name" value="Papain-like_cys_pep_sf"/>
</dbReference>
<keyword evidence="3" id="KW-0378">Hydrolase</keyword>
<evidence type="ECO:0000313" key="3">
    <source>
        <dbReference type="EMBL" id="CUO57825.1"/>
    </source>
</evidence>
<organism evidence="3 5">
    <name type="scientific">Anaerobutyricum hallii</name>
    <dbReference type="NCBI Taxonomy" id="39488"/>
    <lineage>
        <taxon>Bacteria</taxon>
        <taxon>Bacillati</taxon>
        <taxon>Bacillota</taxon>
        <taxon>Clostridia</taxon>
        <taxon>Lachnospirales</taxon>
        <taxon>Lachnospiraceae</taxon>
        <taxon>Anaerobutyricum</taxon>
    </lineage>
</organism>
<dbReference type="SUPFAM" id="SSF54001">
    <property type="entry name" value="Cysteine proteinases"/>
    <property type="match status" value="1"/>
</dbReference>
<dbReference type="RefSeq" id="WP_022170355.1">
    <property type="nucleotide sequence ID" value="NZ_BLYK01000022.1"/>
</dbReference>
<dbReference type="PANTHER" id="PTHR46333">
    <property type="entry name" value="CYTOKINESIS PROTEIN 3"/>
    <property type="match status" value="1"/>
</dbReference>
<dbReference type="SMART" id="SM00460">
    <property type="entry name" value="TGc"/>
    <property type="match status" value="1"/>
</dbReference>
<evidence type="ECO:0000259" key="1">
    <source>
        <dbReference type="SMART" id="SM00460"/>
    </source>
</evidence>
<evidence type="ECO:0000313" key="2">
    <source>
        <dbReference type="EMBL" id="CUM94289.1"/>
    </source>
</evidence>
<gene>
    <name evidence="3" type="ORF">ERS852450_02025</name>
    <name evidence="2" type="ORF">ERS852578_01218</name>
</gene>
<dbReference type="Proteomes" id="UP000095679">
    <property type="component" value="Unassembled WGS sequence"/>
</dbReference>
<evidence type="ECO:0000313" key="5">
    <source>
        <dbReference type="Proteomes" id="UP000095679"/>
    </source>
</evidence>
<feature type="domain" description="Transglutaminase-like" evidence="1">
    <location>
        <begin position="185"/>
        <end position="241"/>
    </location>
</feature>
<dbReference type="EMBL" id="CYYC01000012">
    <property type="protein sequence ID" value="CUM94289.1"/>
    <property type="molecule type" value="Genomic_DNA"/>
</dbReference>
<name>A0A174GBH6_9FIRM</name>
<dbReference type="EMBL" id="CYZL01000017">
    <property type="protein sequence ID" value="CUO57825.1"/>
    <property type="molecule type" value="Genomic_DNA"/>
</dbReference>
<evidence type="ECO:0000313" key="4">
    <source>
        <dbReference type="Proteomes" id="UP000095390"/>
    </source>
</evidence>
<proteinExistence type="predicted"/>
<dbReference type="PROSITE" id="PS51257">
    <property type="entry name" value="PROKAR_LIPOPROTEIN"/>
    <property type="match status" value="1"/>
</dbReference>
<dbReference type="GO" id="GO:0005737">
    <property type="term" value="C:cytoplasm"/>
    <property type="evidence" value="ECO:0007669"/>
    <property type="project" value="TreeGrafter"/>
</dbReference>
<protein>
    <submittedName>
        <fullName evidence="3">Uncharacterized protein involved in cytokinesis, contains TGc (Transglutaminase/protease-like) domain</fullName>
    </submittedName>
</protein>
<sequence length="363" mass="41945">MKRKIILLLVTLWISIFIISGCSMMPHLNASAQTVIDTKKELLAEIENALSSGKTKISFVTSDLDQTDFDTLNQNIEGFYGVVKEYQIKSVKFLNKSYVTLNCEISDNYYVEKAFFDEEDIPEEREKARDLYEACKSFLTSLQSKKRSDYEKEKLIHDYIVSNVAYGYPGGKKEPEGDAYSAYGALVLKKAVCNGYAEGMKLLCDLSGVTCKMISGTADGEKHAWNLIKLDKEWYHADLTWDDPEPDETSRIMYPYFNVDDTQMKADHKWNAALYQKAEGNEYNYYRKKDLLCEDYKSFRSKCEDILEKKSPNSIQFMVKDYDQDTYSDDNLQFILRYSGASSLRMQIAGKTPYTMLYFKLQY</sequence>
<accession>A0A174GBH6</accession>
<dbReference type="Proteomes" id="UP000095390">
    <property type="component" value="Unassembled WGS sequence"/>
</dbReference>
<dbReference type="AlphaFoldDB" id="A0A174GBH6"/>
<dbReference type="GO" id="GO:0008233">
    <property type="term" value="F:peptidase activity"/>
    <property type="evidence" value="ECO:0007669"/>
    <property type="project" value="UniProtKB-KW"/>
</dbReference>